<evidence type="ECO:0000256" key="1">
    <source>
        <dbReference type="ARBA" id="ARBA00004429"/>
    </source>
</evidence>
<feature type="transmembrane region" description="Helical" evidence="9">
    <location>
        <begin position="70"/>
        <end position="87"/>
    </location>
</feature>
<evidence type="ECO:0000313" key="11">
    <source>
        <dbReference type="Proteomes" id="UP000198600"/>
    </source>
</evidence>
<evidence type="ECO:0000256" key="7">
    <source>
        <dbReference type="ARBA" id="ARBA00022989"/>
    </source>
</evidence>
<dbReference type="Proteomes" id="UP000198600">
    <property type="component" value="Chromosome I"/>
</dbReference>
<dbReference type="STRING" id="46679.SAMN05216202_1184"/>
<protein>
    <submittedName>
        <fullName evidence="10">Monosaccharide ABC transporter membrane protein, CUT2 family</fullName>
    </submittedName>
</protein>
<dbReference type="Pfam" id="PF02653">
    <property type="entry name" value="BPD_transp_2"/>
    <property type="match status" value="1"/>
</dbReference>
<feature type="transmembrane region" description="Helical" evidence="9">
    <location>
        <begin position="118"/>
        <end position="143"/>
    </location>
</feature>
<evidence type="ECO:0000256" key="3">
    <source>
        <dbReference type="ARBA" id="ARBA00022448"/>
    </source>
</evidence>
<keyword evidence="3" id="KW-0813">Transport</keyword>
<feature type="transmembrane region" description="Helical" evidence="9">
    <location>
        <begin position="39"/>
        <end position="58"/>
    </location>
</feature>
<dbReference type="PANTHER" id="PTHR32196">
    <property type="entry name" value="ABC TRANSPORTER PERMEASE PROTEIN YPHD-RELATED-RELATED"/>
    <property type="match status" value="1"/>
</dbReference>
<reference evidence="11" key="1">
    <citation type="submission" date="2016-10" db="EMBL/GenBank/DDBJ databases">
        <authorList>
            <person name="Varghese N."/>
            <person name="Submissions S."/>
        </authorList>
    </citation>
    <scope>NUCLEOTIDE SEQUENCE [LARGE SCALE GENOMIC DNA]</scope>
    <source>
        <strain evidence="11">LMG 2223</strain>
    </source>
</reference>
<keyword evidence="6 9" id="KW-0812">Transmembrane</keyword>
<accession>A0A1H2M8I9</accession>
<keyword evidence="8 9" id="KW-0472">Membrane</keyword>
<comment type="similarity">
    <text evidence="2">Belongs to the binding-protein-dependent transport system permease family. AraH/RbsC subfamily.</text>
</comment>
<feature type="transmembrane region" description="Helical" evidence="9">
    <location>
        <begin position="246"/>
        <end position="264"/>
    </location>
</feature>
<evidence type="ECO:0000256" key="4">
    <source>
        <dbReference type="ARBA" id="ARBA00022475"/>
    </source>
</evidence>
<comment type="subcellular location">
    <subcellularLocation>
        <location evidence="1">Cell inner membrane</location>
        <topology evidence="1">Multi-pass membrane protein</topology>
    </subcellularLocation>
</comment>
<keyword evidence="11" id="KW-1185">Reference proteome</keyword>
<dbReference type="GO" id="GO:0005886">
    <property type="term" value="C:plasma membrane"/>
    <property type="evidence" value="ECO:0007669"/>
    <property type="project" value="UniProtKB-SubCell"/>
</dbReference>
<feature type="transmembrane region" description="Helical" evidence="9">
    <location>
        <begin position="149"/>
        <end position="169"/>
    </location>
</feature>
<dbReference type="CDD" id="cd06579">
    <property type="entry name" value="TM_PBP1_transp_AraH_like"/>
    <property type="match status" value="1"/>
</dbReference>
<feature type="transmembrane region" description="Helical" evidence="9">
    <location>
        <begin position="190"/>
        <end position="215"/>
    </location>
</feature>
<dbReference type="PANTHER" id="PTHR32196:SF21">
    <property type="entry name" value="ABC TRANSPORTER PERMEASE PROTEIN YPHD-RELATED"/>
    <property type="match status" value="1"/>
</dbReference>
<dbReference type="EMBL" id="LT629802">
    <property type="protein sequence ID" value="SDU89241.1"/>
    <property type="molecule type" value="Genomic_DNA"/>
</dbReference>
<evidence type="ECO:0000256" key="2">
    <source>
        <dbReference type="ARBA" id="ARBA00007942"/>
    </source>
</evidence>
<keyword evidence="4" id="KW-1003">Cell membrane</keyword>
<dbReference type="GO" id="GO:0022857">
    <property type="term" value="F:transmembrane transporter activity"/>
    <property type="evidence" value="ECO:0007669"/>
    <property type="project" value="InterPro"/>
</dbReference>
<organism evidence="10 11">
    <name type="scientific">Pseudomonas mucidolens</name>
    <dbReference type="NCBI Taxonomy" id="46679"/>
    <lineage>
        <taxon>Bacteria</taxon>
        <taxon>Pseudomonadati</taxon>
        <taxon>Pseudomonadota</taxon>
        <taxon>Gammaproteobacteria</taxon>
        <taxon>Pseudomonadales</taxon>
        <taxon>Pseudomonadaceae</taxon>
        <taxon>Pseudomonas</taxon>
    </lineage>
</organism>
<proteinExistence type="inferred from homology"/>
<dbReference type="AlphaFoldDB" id="A0A1H2M8I9"/>
<gene>
    <name evidence="10" type="ORF">SAMN05216202_1184</name>
</gene>
<name>A0A1H2M8I9_9PSED</name>
<dbReference type="OrthoDB" id="5422926at2"/>
<feature type="transmembrane region" description="Helical" evidence="9">
    <location>
        <begin position="93"/>
        <end position="111"/>
    </location>
</feature>
<dbReference type="RefSeq" id="WP_084377501.1">
    <property type="nucleotide sequence ID" value="NZ_LS483433.1"/>
</dbReference>
<dbReference type="InterPro" id="IPR001851">
    <property type="entry name" value="ABC_transp_permease"/>
</dbReference>
<keyword evidence="5" id="KW-0997">Cell inner membrane</keyword>
<sequence length="351" mass="36481">MSNPNSKLATAELLQDNPRAQAGRADRRSLQRLFLQHNALVMLVVLAIVASVLSADFFTYQNIGNLLRQLTPLLLVSVGMLIVILTAGIDLSVASVAAVGGIVVAMTLNVLPVDGSMGLLLAVLIAVAAGVLMGLVTGTFIAYFRMAPFIATLAMMTVARGLAFILSNGQPQRLDDRLVSAQLLRDFGRLADGVLGIPWPVWLAGLVTVVFALILRYNAYGRLTIASGSNETAVRLAGIPVERYKLAAYGICGGLAALAGVVIASRSGVATPSAGMALELDAIAACVIGGALLSGGKGTIFYTVVGVLVLGLIGNIMNLLSVPAYPQQIIKGAIIVIAVLLQGVGRRDARI</sequence>
<evidence type="ECO:0000256" key="9">
    <source>
        <dbReference type="SAM" id="Phobius"/>
    </source>
</evidence>
<evidence type="ECO:0000256" key="8">
    <source>
        <dbReference type="ARBA" id="ARBA00023136"/>
    </source>
</evidence>
<evidence type="ECO:0000256" key="6">
    <source>
        <dbReference type="ARBA" id="ARBA00022692"/>
    </source>
</evidence>
<keyword evidence="7 9" id="KW-1133">Transmembrane helix</keyword>
<evidence type="ECO:0000313" key="10">
    <source>
        <dbReference type="EMBL" id="SDU89241.1"/>
    </source>
</evidence>
<evidence type="ECO:0000256" key="5">
    <source>
        <dbReference type="ARBA" id="ARBA00022519"/>
    </source>
</evidence>
<feature type="transmembrane region" description="Helical" evidence="9">
    <location>
        <begin position="300"/>
        <end position="322"/>
    </location>
</feature>